<evidence type="ECO:0000313" key="2">
    <source>
        <dbReference type="Proteomes" id="UP000823928"/>
    </source>
</evidence>
<reference evidence="1" key="2">
    <citation type="journal article" date="2021" name="PeerJ">
        <title>Extensive microbial diversity within the chicken gut microbiome revealed by metagenomics and culture.</title>
        <authorList>
            <person name="Gilroy R."/>
            <person name="Ravi A."/>
            <person name="Getino M."/>
            <person name="Pursley I."/>
            <person name="Horton D.L."/>
            <person name="Alikhan N.F."/>
            <person name="Baker D."/>
            <person name="Gharbi K."/>
            <person name="Hall N."/>
            <person name="Watson M."/>
            <person name="Adriaenssens E.M."/>
            <person name="Foster-Nyarko E."/>
            <person name="Jarju S."/>
            <person name="Secka A."/>
            <person name="Antonio M."/>
            <person name="Oren A."/>
            <person name="Chaudhuri R.R."/>
            <person name="La Ragione R."/>
            <person name="Hildebrand F."/>
            <person name="Pallen M.J."/>
        </authorList>
    </citation>
    <scope>NUCLEOTIDE SEQUENCE</scope>
    <source>
        <strain evidence="1">6276</strain>
    </source>
</reference>
<dbReference type="EMBL" id="DVIU01000156">
    <property type="protein sequence ID" value="HIS36544.1"/>
    <property type="molecule type" value="Genomic_DNA"/>
</dbReference>
<sequence>MKNINTTLLGTSNETKLKKKNSSKLSFGGSKRTDAYTKKLQNKNNIEKEVNMTRLKLKQIGTEERKRYVGTVEKFGIKNGYQGRGIDTILLINIKLEGSEEIITDHLWFDLGKQFSDLNLQKGDIIAFNARVAKYKKGYYGGRELEIPKPPAGDYKLQRPTKVTVVKRVDNSDESLIKTK</sequence>
<name>A0A9D1JNH5_9BACT</name>
<reference evidence="1" key="1">
    <citation type="submission" date="2020-10" db="EMBL/GenBank/DDBJ databases">
        <authorList>
            <person name="Gilroy R."/>
        </authorList>
    </citation>
    <scope>NUCLEOTIDE SEQUENCE</scope>
    <source>
        <strain evidence="1">6276</strain>
    </source>
</reference>
<dbReference type="AlphaFoldDB" id="A0A9D1JNH5"/>
<evidence type="ECO:0000313" key="1">
    <source>
        <dbReference type="EMBL" id="HIS36544.1"/>
    </source>
</evidence>
<accession>A0A9D1JNH5</accession>
<gene>
    <name evidence="1" type="ORF">IAC10_07940</name>
</gene>
<proteinExistence type="predicted"/>
<dbReference type="Proteomes" id="UP000823928">
    <property type="component" value="Unassembled WGS sequence"/>
</dbReference>
<organism evidence="1 2">
    <name type="scientific">Candidatus Scatousia excrementigallinarum</name>
    <dbReference type="NCBI Taxonomy" id="2840935"/>
    <lineage>
        <taxon>Bacteria</taxon>
        <taxon>Candidatus Scatousia</taxon>
    </lineage>
</organism>
<comment type="caution">
    <text evidence="1">The sequence shown here is derived from an EMBL/GenBank/DDBJ whole genome shotgun (WGS) entry which is preliminary data.</text>
</comment>
<protein>
    <submittedName>
        <fullName evidence="1">Uncharacterized protein</fullName>
    </submittedName>
</protein>